<keyword evidence="3" id="KW-0472">Membrane</keyword>
<evidence type="ECO:0000256" key="1">
    <source>
        <dbReference type="PROSITE-ProRule" id="PRU00206"/>
    </source>
</evidence>
<evidence type="ECO:0000256" key="3">
    <source>
        <dbReference type="SAM" id="Phobius"/>
    </source>
</evidence>
<dbReference type="InterPro" id="IPR052862">
    <property type="entry name" value="TNFR_superfamily_member_8"/>
</dbReference>
<evidence type="ECO:0000259" key="5">
    <source>
        <dbReference type="PROSITE" id="PS50050"/>
    </source>
</evidence>
<name>A0A9B0TLE1_CHRAS</name>
<dbReference type="AlphaFoldDB" id="A0A9B0TLE1"/>
<feature type="repeat" description="TNFR-Cys" evidence="1">
    <location>
        <begin position="187"/>
        <end position="229"/>
    </location>
</feature>
<protein>
    <submittedName>
        <fullName evidence="7">Tumor necrosis factor receptor superfamily member 8</fullName>
    </submittedName>
</protein>
<dbReference type="Gene3D" id="2.10.50.10">
    <property type="entry name" value="Tumor Necrosis Factor Receptor, subunit A, domain 2"/>
    <property type="match status" value="3"/>
</dbReference>
<dbReference type="Proteomes" id="UP000504623">
    <property type="component" value="Unplaced"/>
</dbReference>
<sequence>MRAFCAALGLLLLLGAIRAFPQESHQEESGSKRNERCRGLDTDGKTQSAVSAIFPTSQWQQMLPGHPEPGPLARRGWVKELCEWEEETTEDSRVDWGEDEKDRASKNTCAGDPNHYYSEAAKKCCYRCPSGVSQQLPCPRESTDCQKQCPPDHYLGETNRCTACVSCSRGDLVEKTPCTRNSPRVCECQPGMFCVTPATNSCARCFTHSVCPSGMIVKLQGTAKRNTVCEPAPRRTGPGCRTSSKDCKTPARNTTTALNSSATSSARTMSLGEGPVNASEDAPKPMKPPHSSSSVGKPTSDSGLSTQQPCPQGSSDCRKKCDVDYYLDKTGRCMACVSCLRADLVEKTPCTWNSSRICACRPGMFCATPVTNSCARCIASPLCPSGTVAQLQGVTLRDTTYELLPSETNPDCSTNPEDSETSTSSTASTLMSPLDAQTNQRHGGSTTHTWEDPSIPTSTVIAVSSMGKPIQDAGAVLFWVTMVLVLLAVFGTFFLCHWRACRKGIRQKLHLCFPGQPFQPKPDPVDSRTGKKPTQHCRSMSVAELGPEERGLMCTMAVDTCPSVSTACLESQRLLGASPTEGPSTPRDLPEPRVTSEHTNNKIEQIYIMKADTVIVGTVNTEVPESRVVAVPVESKLEEELEVDHAPHYPEQETEPPLGSYGDVMFSVEEEGKKEPLPSTTSEK</sequence>
<dbReference type="RefSeq" id="XP_006866487.1">
    <property type="nucleotide sequence ID" value="XM_006866425.1"/>
</dbReference>
<dbReference type="InterPro" id="IPR001368">
    <property type="entry name" value="TNFR/NGFR_Cys_rich_reg"/>
</dbReference>
<dbReference type="Pfam" id="PF00020">
    <property type="entry name" value="TNFR_c6"/>
    <property type="match status" value="3"/>
</dbReference>
<feature type="region of interest" description="Disordered" evidence="2">
    <location>
        <begin position="576"/>
        <end position="600"/>
    </location>
</feature>
<dbReference type="PROSITE" id="PS50050">
    <property type="entry name" value="TNFR_NGFR_2"/>
    <property type="match status" value="2"/>
</dbReference>
<organism evidence="6 7">
    <name type="scientific">Chrysochloris asiatica</name>
    <name type="common">Cape golden mole</name>
    <dbReference type="NCBI Taxonomy" id="185453"/>
    <lineage>
        <taxon>Eukaryota</taxon>
        <taxon>Metazoa</taxon>
        <taxon>Chordata</taxon>
        <taxon>Craniata</taxon>
        <taxon>Vertebrata</taxon>
        <taxon>Euteleostomi</taxon>
        <taxon>Mammalia</taxon>
        <taxon>Eutheria</taxon>
        <taxon>Afrotheria</taxon>
        <taxon>Chrysochloridae</taxon>
        <taxon>Chrysochlorinae</taxon>
        <taxon>Chrysochloris</taxon>
    </lineage>
</organism>
<dbReference type="GeneID" id="102822587"/>
<feature type="region of interest" description="Disordered" evidence="2">
    <location>
        <begin position="23"/>
        <end position="45"/>
    </location>
</feature>
<keyword evidence="7" id="KW-0675">Receptor</keyword>
<dbReference type="CTD" id="943"/>
<dbReference type="SMART" id="SM00208">
    <property type="entry name" value="TNFR"/>
    <property type="match status" value="5"/>
</dbReference>
<evidence type="ECO:0000256" key="2">
    <source>
        <dbReference type="SAM" id="MobiDB-lite"/>
    </source>
</evidence>
<dbReference type="CDD" id="cd13409">
    <property type="entry name" value="TNFRSF8"/>
    <property type="match status" value="2"/>
</dbReference>
<feature type="domain" description="TNFR-Cys" evidence="5">
    <location>
        <begin position="148"/>
        <end position="186"/>
    </location>
</feature>
<feature type="region of interest" description="Disordered" evidence="2">
    <location>
        <begin position="228"/>
        <end position="316"/>
    </location>
</feature>
<keyword evidence="1" id="KW-1015">Disulfide bond</keyword>
<dbReference type="SUPFAM" id="SSF57586">
    <property type="entry name" value="TNF receptor-like"/>
    <property type="match status" value="2"/>
</dbReference>
<feature type="domain" description="TNFR-Cys" evidence="5">
    <location>
        <begin position="187"/>
        <end position="229"/>
    </location>
</feature>
<dbReference type="PROSITE" id="PS00652">
    <property type="entry name" value="TNFR_NGFR_1"/>
    <property type="match status" value="2"/>
</dbReference>
<gene>
    <name evidence="7" type="primary">TNFRSF8</name>
</gene>
<dbReference type="OrthoDB" id="8633482at2759"/>
<feature type="compositionally biased region" description="Basic and acidic residues" evidence="2">
    <location>
        <begin position="24"/>
        <end position="44"/>
    </location>
</feature>
<keyword evidence="3" id="KW-1133">Transmembrane helix</keyword>
<evidence type="ECO:0000313" key="7">
    <source>
        <dbReference type="RefSeq" id="XP_006866487.1"/>
    </source>
</evidence>
<dbReference type="PANTHER" id="PTHR47497:SF1">
    <property type="entry name" value="TUMOR NECROSIS FACTOR RECEPTOR SUPERFAMILY MEMBER 8"/>
    <property type="match status" value="1"/>
</dbReference>
<keyword evidence="3" id="KW-0812">Transmembrane</keyword>
<feature type="compositionally biased region" description="Low complexity" evidence="2">
    <location>
        <begin position="251"/>
        <end position="268"/>
    </location>
</feature>
<feature type="signal peptide" evidence="4">
    <location>
        <begin position="1"/>
        <end position="19"/>
    </location>
</feature>
<feature type="disulfide bond" evidence="1">
    <location>
        <begin position="211"/>
        <end position="229"/>
    </location>
</feature>
<proteinExistence type="predicted"/>
<feature type="compositionally biased region" description="Basic and acidic residues" evidence="2">
    <location>
        <begin position="639"/>
        <end position="651"/>
    </location>
</feature>
<comment type="caution">
    <text evidence="1">Lacks conserved residue(s) required for the propagation of feature annotation.</text>
</comment>
<feature type="chain" id="PRO_5039367464" evidence="4">
    <location>
        <begin position="20"/>
        <end position="684"/>
    </location>
</feature>
<reference evidence="7" key="1">
    <citation type="submission" date="2025-08" db="UniProtKB">
        <authorList>
            <consortium name="RefSeq"/>
        </authorList>
    </citation>
    <scope>IDENTIFICATION</scope>
    <source>
        <tissue evidence="7">Spleen</tissue>
    </source>
</reference>
<feature type="region of interest" description="Disordered" evidence="2">
    <location>
        <begin position="639"/>
        <end position="684"/>
    </location>
</feature>
<feature type="region of interest" description="Disordered" evidence="2">
    <location>
        <begin position="405"/>
        <end position="430"/>
    </location>
</feature>
<feature type="compositionally biased region" description="Basic and acidic residues" evidence="2">
    <location>
        <begin position="588"/>
        <end position="600"/>
    </location>
</feature>
<accession>A0A9B0TLE1</accession>
<keyword evidence="4" id="KW-0732">Signal</keyword>
<feature type="compositionally biased region" description="Basic and acidic residues" evidence="2">
    <location>
        <begin position="670"/>
        <end position="684"/>
    </location>
</feature>
<evidence type="ECO:0000256" key="4">
    <source>
        <dbReference type="SAM" id="SignalP"/>
    </source>
</evidence>
<feature type="compositionally biased region" description="Polar residues" evidence="2">
    <location>
        <begin position="295"/>
        <end position="315"/>
    </location>
</feature>
<feature type="compositionally biased region" description="Low complexity" evidence="2">
    <location>
        <begin position="413"/>
        <end position="430"/>
    </location>
</feature>
<dbReference type="InterPro" id="IPR034002">
    <property type="entry name" value="TNFRSF8_N"/>
</dbReference>
<dbReference type="PANTHER" id="PTHR47497">
    <property type="entry name" value="TUMOR NECROSIS FACTOR RECEPTOR SUPERFAMILY MEMBER 8"/>
    <property type="match status" value="1"/>
</dbReference>
<keyword evidence="6" id="KW-1185">Reference proteome</keyword>
<evidence type="ECO:0000313" key="6">
    <source>
        <dbReference type="Proteomes" id="UP000504623"/>
    </source>
</evidence>
<feature type="repeat" description="TNFR-Cys" evidence="1">
    <location>
        <begin position="148"/>
        <end position="186"/>
    </location>
</feature>
<feature type="transmembrane region" description="Helical" evidence="3">
    <location>
        <begin position="476"/>
        <end position="498"/>
    </location>
</feature>